<name>A0A844QEL9_9HYPH</name>
<evidence type="ECO:0000313" key="3">
    <source>
        <dbReference type="Proteomes" id="UP000463224"/>
    </source>
</evidence>
<keyword evidence="3" id="KW-1185">Reference proteome</keyword>
<dbReference type="InterPro" id="IPR045865">
    <property type="entry name" value="ACT-like_dom_sf"/>
</dbReference>
<accession>A0A844QEL9</accession>
<reference evidence="2 3" key="1">
    <citation type="submission" date="2019-12" db="EMBL/GenBank/DDBJ databases">
        <title>Nitratireductor arenosus sp. nov., Isolated from sea sand, Jeju island, South Korea.</title>
        <authorList>
            <person name="Kim W."/>
        </authorList>
    </citation>
    <scope>NUCLEOTIDE SEQUENCE [LARGE SCALE GENOMIC DNA]</scope>
    <source>
        <strain evidence="2 3">CAU 1489</strain>
    </source>
</reference>
<dbReference type="Proteomes" id="UP000463224">
    <property type="component" value="Unassembled WGS sequence"/>
</dbReference>
<dbReference type="InterPro" id="IPR018717">
    <property type="entry name" value="DUF2241"/>
</dbReference>
<dbReference type="SUPFAM" id="SSF55021">
    <property type="entry name" value="ACT-like"/>
    <property type="match status" value="2"/>
</dbReference>
<dbReference type="RefSeq" id="WP_156711407.1">
    <property type="nucleotide sequence ID" value="NZ_WPHG01000001.1"/>
</dbReference>
<dbReference type="Gene3D" id="3.30.2130.10">
    <property type="entry name" value="VC0802-like"/>
    <property type="match status" value="1"/>
</dbReference>
<proteinExistence type="predicted"/>
<gene>
    <name evidence="2" type="ORF">GN330_04315</name>
</gene>
<dbReference type="AlphaFoldDB" id="A0A844QEL9"/>
<sequence>MPGETNLETLLATMAPRLHDEAFAYVTITPGKPEPDGLEPVLRFEEPEGTTLVVPRRQALQSGLDPVFACKMITLEVHSALEAVGFLAALLPPLAAAGIGVNPVSAYFHDHLLVPADRAGEAVAILEGIAEKARGGLG</sequence>
<evidence type="ECO:0000313" key="2">
    <source>
        <dbReference type="EMBL" id="MVA96470.1"/>
    </source>
</evidence>
<dbReference type="PANTHER" id="PTHR39199">
    <property type="entry name" value="BLR5128 PROTEIN"/>
    <property type="match status" value="1"/>
</dbReference>
<organism evidence="2 3">
    <name type="scientific">Nitratireductor arenosus</name>
    <dbReference type="NCBI Taxonomy" id="2682096"/>
    <lineage>
        <taxon>Bacteria</taxon>
        <taxon>Pseudomonadati</taxon>
        <taxon>Pseudomonadota</taxon>
        <taxon>Alphaproteobacteria</taxon>
        <taxon>Hyphomicrobiales</taxon>
        <taxon>Phyllobacteriaceae</taxon>
        <taxon>Nitratireductor</taxon>
    </lineage>
</organism>
<protein>
    <submittedName>
        <fullName evidence="2">ACT domain-containing protein</fullName>
    </submittedName>
</protein>
<evidence type="ECO:0000259" key="1">
    <source>
        <dbReference type="Pfam" id="PF10000"/>
    </source>
</evidence>
<dbReference type="PANTHER" id="PTHR39199:SF1">
    <property type="entry name" value="BLR5128 PROTEIN"/>
    <property type="match status" value="1"/>
</dbReference>
<dbReference type="EMBL" id="WPHG01000001">
    <property type="protein sequence ID" value="MVA96470.1"/>
    <property type="molecule type" value="Genomic_DNA"/>
</dbReference>
<feature type="domain" description="DUF2241" evidence="1">
    <location>
        <begin position="2"/>
        <end position="71"/>
    </location>
</feature>
<dbReference type="Pfam" id="PF10000">
    <property type="entry name" value="ACT_3"/>
    <property type="match status" value="1"/>
</dbReference>
<comment type="caution">
    <text evidence="2">The sequence shown here is derived from an EMBL/GenBank/DDBJ whole genome shotgun (WGS) entry which is preliminary data.</text>
</comment>